<evidence type="ECO:0000259" key="1">
    <source>
        <dbReference type="PROSITE" id="PS51186"/>
    </source>
</evidence>
<dbReference type="Proteomes" id="UP000675940">
    <property type="component" value="Unassembled WGS sequence"/>
</dbReference>
<keyword evidence="2" id="KW-0808">Transferase</keyword>
<name>A0A940MN77_9RHOB</name>
<dbReference type="InterPro" id="IPR000182">
    <property type="entry name" value="GNAT_dom"/>
</dbReference>
<dbReference type="RefSeq" id="WP_209359434.1">
    <property type="nucleotide sequence ID" value="NZ_JAGISH010000001.1"/>
</dbReference>
<dbReference type="GO" id="GO:0016747">
    <property type="term" value="F:acyltransferase activity, transferring groups other than amino-acyl groups"/>
    <property type="evidence" value="ECO:0007669"/>
    <property type="project" value="InterPro"/>
</dbReference>
<reference evidence="2" key="1">
    <citation type="submission" date="2021-03" db="EMBL/GenBank/DDBJ databases">
        <title>Sagittula salina sp. nov. strain M10.9X isolated from the marine waste.</title>
        <authorList>
            <person name="Satari L."/>
            <person name="Molina-Menor E."/>
            <person name="Vidal-Verdu A."/>
            <person name="Pascual J."/>
            <person name="Pereto J."/>
            <person name="Porcar M."/>
        </authorList>
    </citation>
    <scope>NUCLEOTIDE SEQUENCE</scope>
    <source>
        <strain evidence="2">M10.9X</strain>
    </source>
</reference>
<comment type="caution">
    <text evidence="2">The sequence shown here is derived from an EMBL/GenBank/DDBJ whole genome shotgun (WGS) entry which is preliminary data.</text>
</comment>
<dbReference type="SUPFAM" id="SSF55729">
    <property type="entry name" value="Acyl-CoA N-acyltransferases (Nat)"/>
    <property type="match status" value="1"/>
</dbReference>
<dbReference type="AlphaFoldDB" id="A0A940MN77"/>
<organism evidence="2 3">
    <name type="scientific">Sagittula salina</name>
    <dbReference type="NCBI Taxonomy" id="2820268"/>
    <lineage>
        <taxon>Bacteria</taxon>
        <taxon>Pseudomonadati</taxon>
        <taxon>Pseudomonadota</taxon>
        <taxon>Alphaproteobacteria</taxon>
        <taxon>Rhodobacterales</taxon>
        <taxon>Roseobacteraceae</taxon>
        <taxon>Sagittula</taxon>
    </lineage>
</organism>
<evidence type="ECO:0000313" key="3">
    <source>
        <dbReference type="Proteomes" id="UP000675940"/>
    </source>
</evidence>
<dbReference type="PROSITE" id="PS51186">
    <property type="entry name" value="GNAT"/>
    <property type="match status" value="1"/>
</dbReference>
<evidence type="ECO:0000313" key="2">
    <source>
        <dbReference type="EMBL" id="MBP0481613.1"/>
    </source>
</evidence>
<keyword evidence="3" id="KW-1185">Reference proteome</keyword>
<dbReference type="InterPro" id="IPR016181">
    <property type="entry name" value="Acyl_CoA_acyltransferase"/>
</dbReference>
<keyword evidence="2" id="KW-0012">Acyltransferase</keyword>
<gene>
    <name evidence="2" type="ORF">J5474_03790</name>
</gene>
<feature type="domain" description="N-acetyltransferase" evidence="1">
    <location>
        <begin position="1"/>
        <end position="137"/>
    </location>
</feature>
<sequence>MTPESLADLSARAYTHMQPWSAQAFADTLARPHALLTVTEHAFVLGLVVAGEAEVLALAADPDHLRKGHAARTLACFHQDAEKRGASRVFLEVASQNAPARALYAAAGYTPAGLRKGYYPQPGAPADDALVLTRILP</sequence>
<protein>
    <submittedName>
        <fullName evidence="2">GNAT family N-acetyltransferase</fullName>
        <ecNumber evidence="2">2.3.1.-</ecNumber>
    </submittedName>
</protein>
<dbReference type="Pfam" id="PF00583">
    <property type="entry name" value="Acetyltransf_1"/>
    <property type="match status" value="1"/>
</dbReference>
<dbReference type="Gene3D" id="3.40.630.30">
    <property type="match status" value="1"/>
</dbReference>
<proteinExistence type="predicted"/>
<accession>A0A940MN77</accession>
<dbReference type="EMBL" id="JAGISH010000001">
    <property type="protein sequence ID" value="MBP0481613.1"/>
    <property type="molecule type" value="Genomic_DNA"/>
</dbReference>
<dbReference type="EC" id="2.3.1.-" evidence="2"/>